<protein>
    <submittedName>
        <fullName evidence="2">GNAT family N-acetyltransferase</fullName>
    </submittedName>
</protein>
<evidence type="ECO:0000313" key="3">
    <source>
        <dbReference type="Proteomes" id="UP001165302"/>
    </source>
</evidence>
<dbReference type="Gene3D" id="3.40.630.30">
    <property type="match status" value="1"/>
</dbReference>
<comment type="caution">
    <text evidence="2">The sequence shown here is derived from an EMBL/GenBank/DDBJ whole genome shotgun (WGS) entry which is preliminary data.</text>
</comment>
<organism evidence="2 3">
    <name type="scientific">Sphingobacterium bovistauri</name>
    <dbReference type="NCBI Taxonomy" id="2781959"/>
    <lineage>
        <taxon>Bacteria</taxon>
        <taxon>Pseudomonadati</taxon>
        <taxon>Bacteroidota</taxon>
        <taxon>Sphingobacteriia</taxon>
        <taxon>Sphingobacteriales</taxon>
        <taxon>Sphingobacteriaceae</taxon>
        <taxon>Sphingobacterium</taxon>
    </lineage>
</organism>
<dbReference type="InterPro" id="IPR000182">
    <property type="entry name" value="GNAT_dom"/>
</dbReference>
<sequence length="169" mass="19954">MEFKPLENDLLSLVKLKEDDFDKLFEVAADSEIWKDHPDFTRYTFSGFKVFFEHLLNTNQPFLVVENRTKHIIGATSYYNLDLDKKSVAIGYTFLVMSHHGGIYNQSMKNLMINYAFQYLDHVVFHVREFNYRSQKALLRIGARKTKEYPAPNDPNSIQYEFMISKNSY</sequence>
<dbReference type="InterPro" id="IPR016181">
    <property type="entry name" value="Acyl_CoA_acyltransferase"/>
</dbReference>
<proteinExistence type="predicted"/>
<dbReference type="PANTHER" id="PTHR43610:SF1">
    <property type="entry name" value="N-ACETYLTRANSFERASE DOMAIN-CONTAINING PROTEIN"/>
    <property type="match status" value="1"/>
</dbReference>
<dbReference type="PANTHER" id="PTHR43610">
    <property type="entry name" value="BLL6696 PROTEIN"/>
    <property type="match status" value="1"/>
</dbReference>
<accession>A0ABS7Z3Z3</accession>
<feature type="domain" description="N-acetyltransferase" evidence="1">
    <location>
        <begin position="11"/>
        <end position="144"/>
    </location>
</feature>
<evidence type="ECO:0000259" key="1">
    <source>
        <dbReference type="Pfam" id="PF13302"/>
    </source>
</evidence>
<dbReference type="SUPFAM" id="SSF55729">
    <property type="entry name" value="Acyl-CoA N-acyltransferases (Nat)"/>
    <property type="match status" value="1"/>
</dbReference>
<dbReference type="EMBL" id="JADEYP010000010">
    <property type="protein sequence ID" value="MCA5004898.1"/>
    <property type="molecule type" value="Genomic_DNA"/>
</dbReference>
<evidence type="ECO:0000313" key="2">
    <source>
        <dbReference type="EMBL" id="MCA5004898.1"/>
    </source>
</evidence>
<dbReference type="Proteomes" id="UP001165302">
    <property type="component" value="Unassembled WGS sequence"/>
</dbReference>
<dbReference type="Pfam" id="PF13302">
    <property type="entry name" value="Acetyltransf_3"/>
    <property type="match status" value="1"/>
</dbReference>
<gene>
    <name evidence="2" type="ORF">IPZ78_06990</name>
</gene>
<name>A0ABS7Z3Z3_9SPHI</name>
<reference evidence="2" key="1">
    <citation type="submission" date="2020-10" db="EMBL/GenBank/DDBJ databases">
        <authorList>
            <person name="Lu T."/>
            <person name="Wang Q."/>
            <person name="Han X."/>
        </authorList>
    </citation>
    <scope>NUCLEOTIDE SEQUENCE</scope>
    <source>
        <strain evidence="2">WQ 366</strain>
    </source>
</reference>
<keyword evidence="3" id="KW-1185">Reference proteome</keyword>
<dbReference type="RefSeq" id="WP_225552289.1">
    <property type="nucleotide sequence ID" value="NZ_JADEYP010000010.1"/>
</dbReference>